<reference evidence="6 9" key="3">
    <citation type="submission" date="2018-08" db="EMBL/GenBank/DDBJ databases">
        <title>Complete genome of the Arcobacter marinus type strain JCM 15502.</title>
        <authorList>
            <person name="Miller W.G."/>
            <person name="Yee E."/>
            <person name="Huynh S."/>
            <person name="Parker C.T."/>
        </authorList>
    </citation>
    <scope>NUCLEOTIDE SEQUENCE [LARGE SCALE GENOMIC DNA]</scope>
    <source>
        <strain evidence="6 9">JCM 15502</strain>
    </source>
</reference>
<reference evidence="8" key="1">
    <citation type="submission" date="2017-09" db="EMBL/GenBank/DDBJ databases">
        <title>Arcobacter canalis sp. nov., a new species isolated from a water canal contaminated with urban sewage.</title>
        <authorList>
            <person name="Perez-Cataluna A."/>
            <person name="Salas-Masso N."/>
            <person name="Figueras M.J."/>
        </authorList>
    </citation>
    <scope>NUCLEOTIDE SEQUENCE [LARGE SCALE GENOMIC DNA]</scope>
    <source>
        <strain evidence="8">CECT 7727</strain>
    </source>
</reference>
<dbReference type="AlphaFoldDB" id="A0A347TI91"/>
<dbReference type="InterPro" id="IPR015323">
    <property type="entry name" value="FlavoCytC_S_DH_flav-bd"/>
</dbReference>
<evidence type="ECO:0000259" key="3">
    <source>
        <dbReference type="Pfam" id="PF07992"/>
    </source>
</evidence>
<evidence type="ECO:0000256" key="1">
    <source>
        <dbReference type="ARBA" id="ARBA00022630"/>
    </source>
</evidence>
<dbReference type="InterPro" id="IPR052541">
    <property type="entry name" value="SQRD"/>
</dbReference>
<dbReference type="InterPro" id="IPR036188">
    <property type="entry name" value="FAD/NAD-bd_sf"/>
</dbReference>
<feature type="domain" description="Sulfide dehydrogenase [flavocytochrome c] flavoprotein chain central" evidence="5">
    <location>
        <begin position="177"/>
        <end position="274"/>
    </location>
</feature>
<evidence type="ECO:0000313" key="6">
    <source>
        <dbReference type="EMBL" id="AXX86319.1"/>
    </source>
</evidence>
<dbReference type="PANTHER" id="PTHR43755">
    <property type="match status" value="1"/>
</dbReference>
<dbReference type="GO" id="GO:0050660">
    <property type="term" value="F:flavin adenine dinucleotide binding"/>
    <property type="evidence" value="ECO:0007669"/>
    <property type="project" value="InterPro"/>
</dbReference>
<evidence type="ECO:0000313" key="7">
    <source>
        <dbReference type="EMBL" id="PHO15430.1"/>
    </source>
</evidence>
<dbReference type="InterPro" id="IPR016156">
    <property type="entry name" value="FAD/NAD-linked_Rdtase_dimer_sf"/>
</dbReference>
<protein>
    <submittedName>
        <fullName evidence="6">NAD(P)/FAD-dependent oxidoreductase</fullName>
    </submittedName>
</protein>
<sequence>MFRRDFFKFSMFSTIALNFNNLQANTSFNKNNNYLKTTIAICGAGFAGLSCVKRLKELKPNLDITLIEQNNSFSSCPFSNQWLTNISNISYEDLNFSYYNSINRYNYNFINEKVINIDKDKKLLYMSNNKILKYEYLILSTGIDYDYEKIFKDNEKIKECKFKAPAGLKPGSEHLTLKKMIQNFKGGNFIISIPSGAYKCPPAPYERACLIAQYFKSNKIKAKVVVLDPREKPASKPNKFLNAFNTYYKDYINYKPYTNFKDIDFEKKEITFESFDMLELDYKTKKLSFEEANIIPPNKANKLIQLAKLETNNGFAKLQEPTFRSISSPYIYVVGDAQGQYPFPKSAQMANSCAYVLSEELISRLDNKTFDYKSNLPGNVCYSMITKTKAVSIMHEYSYKNDKLKVKADVSNISKEVAQTAKAWYFGLTEDILG</sequence>
<keyword evidence="2" id="KW-0274">FAD</keyword>
<dbReference type="InterPro" id="IPR049386">
    <property type="entry name" value="FCSD_central"/>
</dbReference>
<dbReference type="InterPro" id="IPR023753">
    <property type="entry name" value="FAD/NAD-binding_dom"/>
</dbReference>
<accession>A0A347TI91</accession>
<dbReference type="EMBL" id="NXAO01000027">
    <property type="protein sequence ID" value="PHO15430.1"/>
    <property type="molecule type" value="Genomic_DNA"/>
</dbReference>
<dbReference type="Pfam" id="PF07992">
    <property type="entry name" value="Pyr_redox_2"/>
    <property type="match status" value="1"/>
</dbReference>
<keyword evidence="8" id="KW-1185">Reference proteome</keyword>
<reference evidence="7" key="2">
    <citation type="submission" date="2017-09" db="EMBL/GenBank/DDBJ databases">
        <authorList>
            <person name="Perez-Cataluna A."/>
            <person name="Figueras M.J."/>
            <person name="Salas-Masso N."/>
        </authorList>
    </citation>
    <scope>NUCLEOTIDE SEQUENCE</scope>
    <source>
        <strain evidence="7">CECT 7727</strain>
    </source>
</reference>
<evidence type="ECO:0000259" key="5">
    <source>
        <dbReference type="Pfam" id="PF21706"/>
    </source>
</evidence>
<proteinExistence type="predicted"/>
<dbReference type="Pfam" id="PF09242">
    <property type="entry name" value="FCSD-flav_bind"/>
    <property type="match status" value="1"/>
</dbReference>
<gene>
    <name evidence="6" type="ORF">AMRN_0551</name>
    <name evidence="7" type="ORF">CPH92_06850</name>
</gene>
<evidence type="ECO:0000256" key="2">
    <source>
        <dbReference type="ARBA" id="ARBA00022827"/>
    </source>
</evidence>
<dbReference type="SUPFAM" id="SSF51905">
    <property type="entry name" value="FAD/NAD(P)-binding domain"/>
    <property type="match status" value="2"/>
</dbReference>
<dbReference type="KEGG" id="amar:AMRN_0551"/>
<evidence type="ECO:0000259" key="4">
    <source>
        <dbReference type="Pfam" id="PF09242"/>
    </source>
</evidence>
<dbReference type="Proteomes" id="UP000264693">
    <property type="component" value="Chromosome"/>
</dbReference>
<feature type="domain" description="Flavocytochrome c sulphide dehydrogenase flavin-binding" evidence="4">
    <location>
        <begin position="379"/>
        <end position="433"/>
    </location>
</feature>
<dbReference type="PANTHER" id="PTHR43755:SF1">
    <property type="entry name" value="FAD-DEPENDENT PYRIDINE NUCLEOTIDE-DISULPHIDE OXIDOREDUCTASE"/>
    <property type="match status" value="1"/>
</dbReference>
<dbReference type="Proteomes" id="UP000224740">
    <property type="component" value="Unassembled WGS sequence"/>
</dbReference>
<evidence type="ECO:0000313" key="8">
    <source>
        <dbReference type="Proteomes" id="UP000224740"/>
    </source>
</evidence>
<organism evidence="6 9">
    <name type="scientific">Malaciobacter marinus</name>
    <dbReference type="NCBI Taxonomy" id="505249"/>
    <lineage>
        <taxon>Bacteria</taxon>
        <taxon>Pseudomonadati</taxon>
        <taxon>Campylobacterota</taxon>
        <taxon>Epsilonproteobacteria</taxon>
        <taxon>Campylobacterales</taxon>
        <taxon>Arcobacteraceae</taxon>
        <taxon>Malaciobacter</taxon>
    </lineage>
</organism>
<feature type="domain" description="FAD/NAD(P)-binding" evidence="3">
    <location>
        <begin position="38"/>
        <end position="142"/>
    </location>
</feature>
<dbReference type="Pfam" id="PF21706">
    <property type="entry name" value="FCSD_central"/>
    <property type="match status" value="1"/>
</dbReference>
<keyword evidence="1" id="KW-0285">Flavoprotein</keyword>
<dbReference type="GO" id="GO:0016491">
    <property type="term" value="F:oxidoreductase activity"/>
    <property type="evidence" value="ECO:0007669"/>
    <property type="project" value="InterPro"/>
</dbReference>
<dbReference type="Gene3D" id="3.90.760.10">
    <property type="entry name" value="Flavocytochrome c sulphide dehydrogenase, flavin-binding domain"/>
    <property type="match status" value="1"/>
</dbReference>
<dbReference type="RefSeq" id="WP_099310997.1">
    <property type="nucleotide sequence ID" value="NZ_CP032101.1"/>
</dbReference>
<dbReference type="EMBL" id="CP032101">
    <property type="protein sequence ID" value="AXX86319.1"/>
    <property type="molecule type" value="Genomic_DNA"/>
</dbReference>
<dbReference type="Gene3D" id="3.50.50.60">
    <property type="entry name" value="FAD/NAD(P)-binding domain"/>
    <property type="match status" value="2"/>
</dbReference>
<dbReference type="SUPFAM" id="SSF55424">
    <property type="entry name" value="FAD/NAD-linked reductases, dimerisation (C-terminal) domain"/>
    <property type="match status" value="1"/>
</dbReference>
<name>A0A347TI91_9BACT</name>
<evidence type="ECO:0000313" key="9">
    <source>
        <dbReference type="Proteomes" id="UP000264693"/>
    </source>
</evidence>
<dbReference type="InterPro" id="IPR037092">
    <property type="entry name" value="FlavoCytC_S_DH_flav-bd_sf"/>
</dbReference>